<proteinExistence type="predicted"/>
<dbReference type="SMART" id="SM01114">
    <property type="entry name" value="CXC"/>
    <property type="match status" value="1"/>
</dbReference>
<dbReference type="EMBL" id="CACRXK020001401">
    <property type="protein sequence ID" value="CAB3988897.1"/>
    <property type="molecule type" value="Genomic_DNA"/>
</dbReference>
<comment type="caution">
    <text evidence="1">The sequence shown here is derived from an EMBL/GenBank/DDBJ whole genome shotgun (WGS) entry which is preliminary data.</text>
</comment>
<reference evidence="1" key="1">
    <citation type="submission" date="2020-04" db="EMBL/GenBank/DDBJ databases">
        <authorList>
            <person name="Alioto T."/>
            <person name="Alioto T."/>
            <person name="Gomez Garrido J."/>
        </authorList>
    </citation>
    <scope>NUCLEOTIDE SEQUENCE</scope>
    <source>
        <strain evidence="1">A484AB</strain>
    </source>
</reference>
<dbReference type="PANTHER" id="PTHR46704">
    <property type="entry name" value="CXC DOMAIN-CONTAINING PROTEIN-RELATED"/>
    <property type="match status" value="1"/>
</dbReference>
<dbReference type="PANTHER" id="PTHR46704:SF9">
    <property type="entry name" value="BHLH DOMAIN-CONTAINING PROTEIN"/>
    <property type="match status" value="1"/>
</dbReference>
<evidence type="ECO:0000313" key="2">
    <source>
        <dbReference type="Proteomes" id="UP001152795"/>
    </source>
</evidence>
<evidence type="ECO:0000313" key="1">
    <source>
        <dbReference type="EMBL" id="CAB3988897.1"/>
    </source>
</evidence>
<gene>
    <name evidence="1" type="ORF">PACLA_8A057016</name>
</gene>
<dbReference type="AlphaFoldDB" id="A0A6S7GR91"/>
<keyword evidence="2" id="KW-1185">Reference proteome</keyword>
<dbReference type="Proteomes" id="UP001152795">
    <property type="component" value="Unassembled WGS sequence"/>
</dbReference>
<organism evidence="1 2">
    <name type="scientific">Paramuricea clavata</name>
    <name type="common">Red gorgonian</name>
    <name type="synonym">Violescent sea-whip</name>
    <dbReference type="NCBI Taxonomy" id="317549"/>
    <lineage>
        <taxon>Eukaryota</taxon>
        <taxon>Metazoa</taxon>
        <taxon>Cnidaria</taxon>
        <taxon>Anthozoa</taxon>
        <taxon>Octocorallia</taxon>
        <taxon>Malacalcyonacea</taxon>
        <taxon>Plexauridae</taxon>
        <taxon>Paramuricea</taxon>
    </lineage>
</organism>
<dbReference type="OrthoDB" id="8068070at2759"/>
<accession>A0A6S7GR91</accession>
<sequence length="450" mass="50268">MVCVHSGNEQSTKQNIIEDDVIPNFRQHGNPTKTVEANLMHMLEEMSSVCTNHFLPCNSTITIVTTKSDKNSQDFFGELAAHVLSRLLSLAGFHKASRIDFVADRYPDHSIKANERSRRAAQGSTLVNIYGKSQPTPTQWKKYLNSGKNKEAIISFLINCWKNLKSDDLTGFILYATQGDKCFKISPTSQSTIVETIEVVELQCDHEGADTCLLLHAKHACDNDFSVVAIKSPDTGVFLLMVMMKQNFSADLHFITGNQNQSKIISVNEVCDKIGSETCNLIVGFHVLTGCDSVSSFYGKGKRKAWKVLSENPKGKYAFRILGNEVDPTEDLYEILVEFVCALYGHKDMTCVNEVRPVERGWELKDEKLTIHWMTSNVAPDQLLEFVNCGCKKGCSTQRCSCSKAGLQCTELCKCQSCGNTVPDNNSDDEEYLYDDFTEYLASDVESEDV</sequence>
<dbReference type="InterPro" id="IPR033467">
    <property type="entry name" value="Tesmin/TSO1-like_CXC"/>
</dbReference>
<protein>
    <submittedName>
        <fullName evidence="1">Uncharacterized protein</fullName>
    </submittedName>
</protein>
<name>A0A6S7GR91_PARCT</name>